<keyword evidence="4" id="KW-1185">Reference proteome</keyword>
<dbReference type="CDD" id="cd00761">
    <property type="entry name" value="Glyco_tranf_GTA_type"/>
    <property type="match status" value="1"/>
</dbReference>
<proteinExistence type="predicted"/>
<evidence type="ECO:0000259" key="2">
    <source>
        <dbReference type="Pfam" id="PF00535"/>
    </source>
</evidence>
<dbReference type="PANTHER" id="PTHR43685">
    <property type="entry name" value="GLYCOSYLTRANSFERASE"/>
    <property type="match status" value="1"/>
</dbReference>
<dbReference type="SUPFAM" id="SSF53448">
    <property type="entry name" value="Nucleotide-diphospho-sugar transferases"/>
    <property type="match status" value="1"/>
</dbReference>
<dbReference type="OrthoDB" id="9785185at2"/>
<accession>A0A4Q1SGN2</accession>
<feature type="region of interest" description="Disordered" evidence="1">
    <location>
        <begin position="393"/>
        <end position="424"/>
    </location>
</feature>
<reference evidence="3 4" key="1">
    <citation type="journal article" date="2016" name="Int. J. Syst. Evol. Microbiol.">
        <title>Acidipila dinghuensis sp. nov., an acidobacterium isolated from forest soil.</title>
        <authorList>
            <person name="Jiang Y.W."/>
            <person name="Wang J."/>
            <person name="Chen M.H."/>
            <person name="Lv Y.Y."/>
            <person name="Qiu L.H."/>
        </authorList>
    </citation>
    <scope>NUCLEOTIDE SEQUENCE [LARGE SCALE GENOMIC DNA]</scope>
    <source>
        <strain evidence="3 4">DHOF10</strain>
    </source>
</reference>
<dbReference type="Gene3D" id="3.90.550.10">
    <property type="entry name" value="Spore Coat Polysaccharide Biosynthesis Protein SpsA, Chain A"/>
    <property type="match status" value="1"/>
</dbReference>
<keyword evidence="3" id="KW-0808">Transferase</keyword>
<gene>
    <name evidence="3" type="ORF">ESZ00_01705</name>
</gene>
<evidence type="ECO:0000313" key="3">
    <source>
        <dbReference type="EMBL" id="RXS96688.1"/>
    </source>
</evidence>
<dbReference type="Proteomes" id="UP000290253">
    <property type="component" value="Unassembled WGS sequence"/>
</dbReference>
<organism evidence="3 4">
    <name type="scientific">Silvibacterium dinghuense</name>
    <dbReference type="NCBI Taxonomy" id="1560006"/>
    <lineage>
        <taxon>Bacteria</taxon>
        <taxon>Pseudomonadati</taxon>
        <taxon>Acidobacteriota</taxon>
        <taxon>Terriglobia</taxon>
        <taxon>Terriglobales</taxon>
        <taxon>Acidobacteriaceae</taxon>
        <taxon>Silvibacterium</taxon>
    </lineage>
</organism>
<dbReference type="InterPro" id="IPR050834">
    <property type="entry name" value="Glycosyltransf_2"/>
</dbReference>
<comment type="caution">
    <text evidence="3">The sequence shown here is derived from an EMBL/GenBank/DDBJ whole genome shotgun (WGS) entry which is preliminary data.</text>
</comment>
<evidence type="ECO:0000256" key="1">
    <source>
        <dbReference type="SAM" id="MobiDB-lite"/>
    </source>
</evidence>
<sequence>MQQEIAGRISAKATGFPTSTTGKKGTGRHPRFNFGTAHYESLVAVPNASLPECRHGYAEAALHKDEVMPESLFSRAGSMHGHADRPREADITVVIPTHQRPELLRRALMSVLRQSYSALEVIVVSDGDDGSDAQAIVDEFRDRRLRVVPLWLRRGGAQARNIGVRMARTPWIAFLDDDDEWHPEKLARQMQATRTMQVEFPVISSQSLVQSNTRAWISPERAFQADEAISDFLFCRSRFIDGAQYMQTSSLLVPQELLLKIPFRPHLRRHQDWDWLLRAAKQPGVAFHMVAQPLSIFHVEEGRNSVGRGQDWEFSHAWATEMRHGFTPRAYSFFLATECVSRAVKSRAGWKAYAPLIRDYFLSGRPTVRSLLTLAGFLFVPPPVQTRIRRAARTRLQPSESSTENAMTPQEIGSLGSPAITTHS</sequence>
<protein>
    <submittedName>
        <fullName evidence="3">Glycosyltransferase family 2 protein</fullName>
    </submittedName>
</protein>
<dbReference type="GO" id="GO:0016740">
    <property type="term" value="F:transferase activity"/>
    <property type="evidence" value="ECO:0007669"/>
    <property type="project" value="UniProtKB-KW"/>
</dbReference>
<feature type="compositionally biased region" description="Polar residues" evidence="1">
    <location>
        <begin position="396"/>
        <end position="408"/>
    </location>
</feature>
<dbReference type="PANTHER" id="PTHR43685:SF2">
    <property type="entry name" value="GLYCOSYLTRANSFERASE 2-LIKE DOMAIN-CONTAINING PROTEIN"/>
    <property type="match status" value="1"/>
</dbReference>
<dbReference type="AlphaFoldDB" id="A0A4Q1SGN2"/>
<dbReference type="InterPro" id="IPR029044">
    <property type="entry name" value="Nucleotide-diphossugar_trans"/>
</dbReference>
<name>A0A4Q1SGN2_9BACT</name>
<evidence type="ECO:0000313" key="4">
    <source>
        <dbReference type="Proteomes" id="UP000290253"/>
    </source>
</evidence>
<feature type="domain" description="Glycosyltransferase 2-like" evidence="2">
    <location>
        <begin position="92"/>
        <end position="192"/>
    </location>
</feature>
<feature type="region of interest" description="Disordered" evidence="1">
    <location>
        <begin position="1"/>
        <end position="30"/>
    </location>
</feature>
<dbReference type="InterPro" id="IPR001173">
    <property type="entry name" value="Glyco_trans_2-like"/>
</dbReference>
<dbReference type="EMBL" id="SDMK01000001">
    <property type="protein sequence ID" value="RXS96688.1"/>
    <property type="molecule type" value="Genomic_DNA"/>
</dbReference>
<dbReference type="Pfam" id="PF00535">
    <property type="entry name" value="Glycos_transf_2"/>
    <property type="match status" value="1"/>
</dbReference>